<organism evidence="3">
    <name type="scientific">Auxenochlorella protothecoides</name>
    <name type="common">Green microalga</name>
    <name type="synonym">Chlorella protothecoides</name>
    <dbReference type="NCBI Taxonomy" id="3075"/>
    <lineage>
        <taxon>Eukaryota</taxon>
        <taxon>Viridiplantae</taxon>
        <taxon>Chlorophyta</taxon>
        <taxon>core chlorophytes</taxon>
        <taxon>Trebouxiophyceae</taxon>
        <taxon>Chlorellales</taxon>
        <taxon>Chlorellaceae</taxon>
        <taxon>Auxenochlorella</taxon>
    </lineage>
</organism>
<dbReference type="EMBL" id="GDKF01000600">
    <property type="protein sequence ID" value="JAT78022.1"/>
    <property type="molecule type" value="Transcribed_RNA"/>
</dbReference>
<gene>
    <name evidence="3" type="ORF">g.37873</name>
</gene>
<feature type="coiled-coil region" evidence="1">
    <location>
        <begin position="269"/>
        <end position="338"/>
    </location>
</feature>
<dbReference type="SUPFAM" id="SSF57997">
    <property type="entry name" value="Tropomyosin"/>
    <property type="match status" value="1"/>
</dbReference>
<proteinExistence type="predicted"/>
<reference evidence="3" key="1">
    <citation type="submission" date="2015-08" db="EMBL/GenBank/DDBJ databases">
        <authorList>
            <person name="Babu N.S."/>
            <person name="Beckwith C.J."/>
            <person name="Beseler K.G."/>
            <person name="Brison A."/>
            <person name="Carone J.V."/>
            <person name="Caskin T.P."/>
            <person name="Diamond M."/>
            <person name="Durham M.E."/>
            <person name="Foxe J.M."/>
            <person name="Go M."/>
            <person name="Henderson B.A."/>
            <person name="Jones I.B."/>
            <person name="McGettigan J.A."/>
            <person name="Micheletti S.J."/>
            <person name="Nasrallah M.E."/>
            <person name="Ortiz D."/>
            <person name="Piller C.R."/>
            <person name="Privatt S.R."/>
            <person name="Schneider S.L."/>
            <person name="Sharp S."/>
            <person name="Smith T.C."/>
            <person name="Stanton J.D."/>
            <person name="Ullery H.E."/>
            <person name="Wilson R.J."/>
            <person name="Serrano M.G."/>
            <person name="Buck G."/>
            <person name="Lee V."/>
            <person name="Wang Y."/>
            <person name="Carvalho R."/>
            <person name="Voegtly L."/>
            <person name="Shi R."/>
            <person name="Duckworth R."/>
            <person name="Johnson A."/>
            <person name="Loviza R."/>
            <person name="Walstead R."/>
            <person name="Shah Z."/>
            <person name="Kiflezghi M."/>
            <person name="Wade K."/>
            <person name="Ball S.L."/>
            <person name="Bradley K.W."/>
            <person name="Asai D.J."/>
            <person name="Bowman C.A."/>
            <person name="Russell D.A."/>
            <person name="Pope W.H."/>
            <person name="Jacobs-Sera D."/>
            <person name="Hendrix R.W."/>
            <person name="Hatfull G.F."/>
        </authorList>
    </citation>
    <scope>NUCLEOTIDE SEQUENCE</scope>
</reference>
<feature type="region of interest" description="Disordered" evidence="2">
    <location>
        <begin position="125"/>
        <end position="157"/>
    </location>
</feature>
<evidence type="ECO:0000256" key="2">
    <source>
        <dbReference type="SAM" id="MobiDB-lite"/>
    </source>
</evidence>
<protein>
    <submittedName>
        <fullName evidence="3">Uncharacterized protein</fullName>
    </submittedName>
</protein>
<name>A0A1D2AFQ3_AUXPR</name>
<keyword evidence="1" id="KW-0175">Coiled coil</keyword>
<sequence length="394" mass="43628">MGLPVVGDDQDLVRSRTPCEAIIARLESSIADFNVERQTLLSQIAACARGLQPVHALRRKLLTVTAQANDLQQALTKANRDLATKRQHALIQANEMDKCTSPTHRLAKETRVTVRMNHALPSAWTISAEGENNPQQATDREAAASCGRSDTDSRSQGHEMHIANQLQELKALVQQMEGTEKALCQATRSCIQAQQARDAASLQAAELSSRLQREEERHQKAQREYEHEMAALRAALFKQNTEHEQALLDAARSNAADLAAQARRGGQASRSLEAALGEARRRNAALEEELAVLKQRRAADVEGWTHDITAHRKRLAALEGALRQASVLERMADDERRDAVLAKHDRLVRQQHAAASGRRRPARSTQEAHAIRAGLLQMAEDLQARLSRMRSGET</sequence>
<dbReference type="AlphaFoldDB" id="A0A1D2AFQ3"/>
<accession>A0A1D2AFQ3</accession>
<feature type="coiled-coil region" evidence="1">
    <location>
        <begin position="61"/>
        <end position="88"/>
    </location>
</feature>
<evidence type="ECO:0000313" key="3">
    <source>
        <dbReference type="EMBL" id="JAT78022.1"/>
    </source>
</evidence>
<evidence type="ECO:0000256" key="1">
    <source>
        <dbReference type="SAM" id="Coils"/>
    </source>
</evidence>
<feature type="coiled-coil region" evidence="1">
    <location>
        <begin position="162"/>
        <end position="235"/>
    </location>
</feature>